<dbReference type="Gene3D" id="1.10.630.10">
    <property type="entry name" value="Cytochrome P450"/>
    <property type="match status" value="1"/>
</dbReference>
<keyword evidence="6 10" id="KW-0560">Oxidoreductase</keyword>
<evidence type="ECO:0000256" key="4">
    <source>
        <dbReference type="ARBA" id="ARBA00022617"/>
    </source>
</evidence>
<dbReference type="PANTHER" id="PTHR46300">
    <property type="entry name" value="P450, PUTATIVE (EUROFUNG)-RELATED-RELATED"/>
    <property type="match status" value="1"/>
</dbReference>
<dbReference type="InterPro" id="IPR017972">
    <property type="entry name" value="Cyt_P450_CS"/>
</dbReference>
<evidence type="ECO:0000256" key="7">
    <source>
        <dbReference type="ARBA" id="ARBA00023004"/>
    </source>
</evidence>
<evidence type="ECO:0000313" key="12">
    <source>
        <dbReference type="Proteomes" id="UP000650582"/>
    </source>
</evidence>
<evidence type="ECO:0000256" key="3">
    <source>
        <dbReference type="ARBA" id="ARBA00010617"/>
    </source>
</evidence>
<comment type="caution">
    <text evidence="11">The sequence shown here is derived from an EMBL/GenBank/DDBJ whole genome shotgun (WGS) entry which is preliminary data.</text>
</comment>
<evidence type="ECO:0000256" key="6">
    <source>
        <dbReference type="ARBA" id="ARBA00023002"/>
    </source>
</evidence>
<dbReference type="Proteomes" id="UP000650582">
    <property type="component" value="Unassembled WGS sequence"/>
</dbReference>
<dbReference type="Pfam" id="PF00067">
    <property type="entry name" value="p450"/>
    <property type="match status" value="1"/>
</dbReference>
<dbReference type="GO" id="GO:0004497">
    <property type="term" value="F:monooxygenase activity"/>
    <property type="evidence" value="ECO:0007669"/>
    <property type="project" value="UniProtKB-KW"/>
</dbReference>
<sequence length="566" mass="63425">MLYTYTTLRPQRNLQTASVASPSLPSASTMSSRNLLWNLSSHDGIHLGLLTLVAGMIIAGKLCHWGYKGWFDTSRLPPSPKKHWFWGNKDFLTQPYRHVLLGTKYKEELGDIISIVTPTNTIVYLNTMELATELLEKQASVTSDRPRNVMTSEILGWGTSPAFRQHDEVHKRMRRMMASALNPEAARSYALQHLDMTLNFLRRIAANPSSFLGCANDVNGAFMIQLAYGYVIREEKDPILSLVHDAVRYLARATTNYYVVNDFPLLKYIPGWFPGAEFKRFGRAGFERRTRYANEMFNMVCDQVKQGQVERPSYASGLLESQSWQEVSESDTNLIKWTAASLFTAGATTTGSLVNSFFLMASLYPDAIQKAQAEIDSVVGRERIPNLQDRDSLPCTEAVLLEVMRFCPPAPLGVSHLTTETIEFHGYKIRKGTTINANIWAVLRDPSHFSSPHIFNPSRFLGPKPEPDPRRFIFGFGRRVCPGQHVANNGAWMMCAGLLSVFDIRAGPQLEAKVASLGGRESERLYELTEPYGLTMSSNLDSDPLPFDCDIRPRDAAAGYILESSA</sequence>
<name>A0A8H7LLH5_9AGAM</name>
<dbReference type="InterPro" id="IPR001128">
    <property type="entry name" value="Cyt_P450"/>
</dbReference>
<evidence type="ECO:0000256" key="1">
    <source>
        <dbReference type="ARBA" id="ARBA00001971"/>
    </source>
</evidence>
<dbReference type="PRINTS" id="PR00463">
    <property type="entry name" value="EP450I"/>
</dbReference>
<evidence type="ECO:0000256" key="2">
    <source>
        <dbReference type="ARBA" id="ARBA00005179"/>
    </source>
</evidence>
<keyword evidence="7 9" id="KW-0408">Iron</keyword>
<dbReference type="InterPro" id="IPR036396">
    <property type="entry name" value="Cyt_P450_sf"/>
</dbReference>
<accession>A0A8H7LLH5</accession>
<keyword evidence="8 10" id="KW-0503">Monooxygenase</keyword>
<dbReference type="GO" id="GO:0005506">
    <property type="term" value="F:iron ion binding"/>
    <property type="evidence" value="ECO:0007669"/>
    <property type="project" value="InterPro"/>
</dbReference>
<dbReference type="GO" id="GO:0020037">
    <property type="term" value="F:heme binding"/>
    <property type="evidence" value="ECO:0007669"/>
    <property type="project" value="InterPro"/>
</dbReference>
<dbReference type="SUPFAM" id="SSF48264">
    <property type="entry name" value="Cytochrome P450"/>
    <property type="match status" value="1"/>
</dbReference>
<dbReference type="InterPro" id="IPR050364">
    <property type="entry name" value="Cytochrome_P450_fung"/>
</dbReference>
<dbReference type="PANTHER" id="PTHR46300:SF7">
    <property type="entry name" value="P450, PUTATIVE (EUROFUNG)-RELATED"/>
    <property type="match status" value="1"/>
</dbReference>
<organism evidence="11 12">
    <name type="scientific">Rhizoctonia solani</name>
    <dbReference type="NCBI Taxonomy" id="456999"/>
    <lineage>
        <taxon>Eukaryota</taxon>
        <taxon>Fungi</taxon>
        <taxon>Dikarya</taxon>
        <taxon>Basidiomycota</taxon>
        <taxon>Agaricomycotina</taxon>
        <taxon>Agaricomycetes</taxon>
        <taxon>Cantharellales</taxon>
        <taxon>Ceratobasidiaceae</taxon>
        <taxon>Rhizoctonia</taxon>
    </lineage>
</organism>
<comment type="similarity">
    <text evidence="3 10">Belongs to the cytochrome P450 family.</text>
</comment>
<evidence type="ECO:0000313" key="11">
    <source>
        <dbReference type="EMBL" id="KAF8686051.1"/>
    </source>
</evidence>
<dbReference type="CDD" id="cd11065">
    <property type="entry name" value="CYP64-like"/>
    <property type="match status" value="1"/>
</dbReference>
<dbReference type="EMBL" id="JACYCC010000019">
    <property type="protein sequence ID" value="KAF8686051.1"/>
    <property type="molecule type" value="Genomic_DNA"/>
</dbReference>
<comment type="cofactor">
    <cofactor evidence="1 9">
        <name>heme</name>
        <dbReference type="ChEBI" id="CHEBI:30413"/>
    </cofactor>
</comment>
<dbReference type="AlphaFoldDB" id="A0A8H7LLH5"/>
<dbReference type="InterPro" id="IPR002401">
    <property type="entry name" value="Cyt_P450_E_grp-I"/>
</dbReference>
<dbReference type="PROSITE" id="PS00086">
    <property type="entry name" value="CYTOCHROME_P450"/>
    <property type="match status" value="1"/>
</dbReference>
<proteinExistence type="inferred from homology"/>
<evidence type="ECO:0000256" key="10">
    <source>
        <dbReference type="RuleBase" id="RU000461"/>
    </source>
</evidence>
<keyword evidence="5 9" id="KW-0479">Metal-binding</keyword>
<evidence type="ECO:0000256" key="9">
    <source>
        <dbReference type="PIRSR" id="PIRSR602401-1"/>
    </source>
</evidence>
<keyword evidence="4 9" id="KW-0349">Heme</keyword>
<feature type="binding site" description="axial binding residue" evidence="9">
    <location>
        <position position="481"/>
    </location>
    <ligand>
        <name>heme</name>
        <dbReference type="ChEBI" id="CHEBI:30413"/>
    </ligand>
    <ligandPart>
        <name>Fe</name>
        <dbReference type="ChEBI" id="CHEBI:18248"/>
    </ligandPart>
</feature>
<comment type="pathway">
    <text evidence="2">Secondary metabolite biosynthesis.</text>
</comment>
<dbReference type="GO" id="GO:0016705">
    <property type="term" value="F:oxidoreductase activity, acting on paired donors, with incorporation or reduction of molecular oxygen"/>
    <property type="evidence" value="ECO:0007669"/>
    <property type="project" value="InterPro"/>
</dbReference>
<protein>
    <submittedName>
        <fullName evidence="11">Cytochrome P450</fullName>
    </submittedName>
</protein>
<gene>
    <name evidence="11" type="ORF">RHS04_00394</name>
</gene>
<evidence type="ECO:0000256" key="8">
    <source>
        <dbReference type="ARBA" id="ARBA00023033"/>
    </source>
</evidence>
<evidence type="ECO:0000256" key="5">
    <source>
        <dbReference type="ARBA" id="ARBA00022723"/>
    </source>
</evidence>
<reference evidence="11" key="1">
    <citation type="submission" date="2020-09" db="EMBL/GenBank/DDBJ databases">
        <title>Comparative genome analyses of four rice-infecting Rhizoctonia solani isolates reveal extensive enrichment of homogalacturonan modification genes.</title>
        <authorList>
            <person name="Lee D.-Y."/>
            <person name="Jeon J."/>
            <person name="Kim K.-T."/>
            <person name="Cheong K."/>
            <person name="Song H."/>
            <person name="Choi G."/>
            <person name="Ko J."/>
            <person name="Opiyo S.O."/>
            <person name="Zuo S."/>
            <person name="Madhav S."/>
            <person name="Lee Y.-H."/>
            <person name="Wang G.-L."/>
        </authorList>
    </citation>
    <scope>NUCLEOTIDE SEQUENCE</scope>
    <source>
        <strain evidence="11">AG1-IA YN-7</strain>
    </source>
</reference>